<keyword evidence="4" id="KW-0808">Transferase</keyword>
<dbReference type="AlphaFoldDB" id="A0ABD1E123"/>
<evidence type="ECO:0000256" key="1">
    <source>
        <dbReference type="ARBA" id="ARBA00004323"/>
    </source>
</evidence>
<keyword evidence="7" id="KW-0812">Transmembrane</keyword>
<dbReference type="Proteomes" id="UP001566132">
    <property type="component" value="Unassembled WGS sequence"/>
</dbReference>
<name>A0ABD1E123_HYPHA</name>
<evidence type="ECO:0000313" key="10">
    <source>
        <dbReference type="Proteomes" id="UP001566132"/>
    </source>
</evidence>
<dbReference type="InterPro" id="IPR007652">
    <property type="entry name" value="A1-4-GlycosylTfrase_dom"/>
</dbReference>
<comment type="caution">
    <text evidence="9">The sequence shown here is derived from an EMBL/GenBank/DDBJ whole genome shotgun (WGS) entry which is preliminary data.</text>
</comment>
<evidence type="ECO:0000256" key="4">
    <source>
        <dbReference type="ARBA" id="ARBA00022679"/>
    </source>
</evidence>
<dbReference type="InterPro" id="IPR051981">
    <property type="entry name" value="Glycosyltransf_32"/>
</dbReference>
<dbReference type="GO" id="GO:0016758">
    <property type="term" value="F:hexosyltransferase activity"/>
    <property type="evidence" value="ECO:0007669"/>
    <property type="project" value="UniProtKB-ARBA"/>
</dbReference>
<keyword evidence="3" id="KW-0328">Glycosyltransferase</keyword>
<reference evidence="9 10" key="1">
    <citation type="submission" date="2024-05" db="EMBL/GenBank/DDBJ databases">
        <title>Genetic variation in Jamaican populations of the coffee berry borer (Hypothenemus hampei).</title>
        <authorList>
            <person name="Errbii M."/>
            <person name="Myrie A."/>
        </authorList>
    </citation>
    <scope>NUCLEOTIDE SEQUENCE [LARGE SCALE GENOMIC DNA]</scope>
    <source>
        <strain evidence="9">JA-Hopewell-2020-01-JO</strain>
        <tissue evidence="9">Whole body</tissue>
    </source>
</reference>
<protein>
    <recommendedName>
        <fullName evidence="8">Alpha 1,4-glycosyltransferase domain-containing protein</fullName>
    </recommendedName>
</protein>
<comment type="subcellular location">
    <subcellularLocation>
        <location evidence="1">Golgi apparatus membrane</location>
        <topology evidence="1">Single-pass type II membrane protein</topology>
    </subcellularLocation>
</comment>
<accession>A0ABD1E123</accession>
<comment type="similarity">
    <text evidence="2">Belongs to the glycosyltransferase 32 family.</text>
</comment>
<feature type="transmembrane region" description="Helical" evidence="7">
    <location>
        <begin position="9"/>
        <end position="30"/>
    </location>
</feature>
<proteinExistence type="inferred from homology"/>
<evidence type="ECO:0000259" key="8">
    <source>
        <dbReference type="Pfam" id="PF04572"/>
    </source>
</evidence>
<keyword evidence="6 7" id="KW-0472">Membrane</keyword>
<feature type="domain" description="Alpha 1,4-glycosyltransferase" evidence="8">
    <location>
        <begin position="230"/>
        <end position="359"/>
    </location>
</feature>
<dbReference type="Pfam" id="PF04572">
    <property type="entry name" value="Gb3_synth"/>
    <property type="match status" value="1"/>
</dbReference>
<dbReference type="PANTHER" id="PTHR12042">
    <property type="entry name" value="LACTOSYLCERAMIDE 4-ALPHA-GALACTOSYLTRANSFERASE ALPHA- 1,4-GALACTOSYLTRANSFERASE"/>
    <property type="match status" value="1"/>
</dbReference>
<keyword evidence="10" id="KW-1185">Reference proteome</keyword>
<organism evidence="9 10">
    <name type="scientific">Hypothenemus hampei</name>
    <name type="common">Coffee berry borer</name>
    <dbReference type="NCBI Taxonomy" id="57062"/>
    <lineage>
        <taxon>Eukaryota</taxon>
        <taxon>Metazoa</taxon>
        <taxon>Ecdysozoa</taxon>
        <taxon>Arthropoda</taxon>
        <taxon>Hexapoda</taxon>
        <taxon>Insecta</taxon>
        <taxon>Pterygota</taxon>
        <taxon>Neoptera</taxon>
        <taxon>Endopterygota</taxon>
        <taxon>Coleoptera</taxon>
        <taxon>Polyphaga</taxon>
        <taxon>Cucujiformia</taxon>
        <taxon>Curculionidae</taxon>
        <taxon>Scolytinae</taxon>
        <taxon>Hypothenemus</taxon>
    </lineage>
</organism>
<evidence type="ECO:0000256" key="7">
    <source>
        <dbReference type="SAM" id="Phobius"/>
    </source>
</evidence>
<keyword evidence="5" id="KW-0333">Golgi apparatus</keyword>
<sequence length="365" mass="42800">MFLQRNRQSFLFLTTFLIIFFIFVLIPYQYPLTITENRESTYEKNDQLFCHKLKNRETLLDISDMPPSLHKRNIFFLETSCNSYKMGRIFITSRQACAVESAARMNPDMDVYLLFASPGLIVDYGSESDKFLHVLITEYPNVKIQHFNIERYVQNTPVEDLWTSGKIYKSSYPIVHTSDALRLLTLWKYGGIYLDLDVIVVKNLSNFPENFAGAEAYNLLANGVMGFSQFGKGREYINDCLQDFAINFDGTQWGFNGPHLITRNILKHCPLLNKSMAIRFGKCEEFKIFSPSAFYLVPYPNWQWFFNENYTEIIETSVRESSYLIHVWNKFSFDRKIPKNQVRAPYMRLAAQYCPRMIQQINVEL</sequence>
<dbReference type="EMBL" id="JBDJPC010000014">
    <property type="protein sequence ID" value="KAL1488373.1"/>
    <property type="molecule type" value="Genomic_DNA"/>
</dbReference>
<evidence type="ECO:0000256" key="6">
    <source>
        <dbReference type="ARBA" id="ARBA00023136"/>
    </source>
</evidence>
<dbReference type="Pfam" id="PF04488">
    <property type="entry name" value="Gly_transf_sug"/>
    <property type="match status" value="1"/>
</dbReference>
<keyword evidence="7" id="KW-1133">Transmembrane helix</keyword>
<evidence type="ECO:0000256" key="3">
    <source>
        <dbReference type="ARBA" id="ARBA00022676"/>
    </source>
</evidence>
<dbReference type="PANTHER" id="PTHR12042:SF21">
    <property type="entry name" value="ALPHA1,4-GALACTOSYLTRANSFERASE 1-RELATED"/>
    <property type="match status" value="1"/>
</dbReference>
<dbReference type="InterPro" id="IPR029044">
    <property type="entry name" value="Nucleotide-diphossugar_trans"/>
</dbReference>
<dbReference type="GO" id="GO:0000139">
    <property type="term" value="C:Golgi membrane"/>
    <property type="evidence" value="ECO:0007669"/>
    <property type="project" value="UniProtKB-SubCell"/>
</dbReference>
<evidence type="ECO:0000256" key="2">
    <source>
        <dbReference type="ARBA" id="ARBA00009003"/>
    </source>
</evidence>
<evidence type="ECO:0000256" key="5">
    <source>
        <dbReference type="ARBA" id="ARBA00023034"/>
    </source>
</evidence>
<evidence type="ECO:0000313" key="9">
    <source>
        <dbReference type="EMBL" id="KAL1488373.1"/>
    </source>
</evidence>
<dbReference type="SUPFAM" id="SSF53448">
    <property type="entry name" value="Nucleotide-diphospho-sugar transferases"/>
    <property type="match status" value="1"/>
</dbReference>
<dbReference type="Gene3D" id="3.90.550.20">
    <property type="match status" value="1"/>
</dbReference>
<gene>
    <name evidence="9" type="ORF">ABEB36_014848</name>
</gene>
<dbReference type="InterPro" id="IPR007577">
    <property type="entry name" value="GlycoTrfase_DXD_sugar-bd_CS"/>
</dbReference>